<sequence>MPPGRVVVTALAAVSGGSSGRPSGWDTCGIVRRTSVRTVRDQASVRGATAATRGLGGPLAGGGRFFTGS</sequence>
<protein>
    <submittedName>
        <fullName evidence="2">Uncharacterized protein</fullName>
    </submittedName>
</protein>
<dbReference type="AlphaFoldDB" id="A0A640UXD9"/>
<feature type="region of interest" description="Disordered" evidence="1">
    <location>
        <begin position="45"/>
        <end position="69"/>
    </location>
</feature>
<organism evidence="2 3">
    <name type="scientific">Streptomyces tubercidicus</name>
    <dbReference type="NCBI Taxonomy" id="47759"/>
    <lineage>
        <taxon>Bacteria</taxon>
        <taxon>Bacillati</taxon>
        <taxon>Actinomycetota</taxon>
        <taxon>Actinomycetes</taxon>
        <taxon>Kitasatosporales</taxon>
        <taxon>Streptomycetaceae</taxon>
        <taxon>Streptomyces</taxon>
    </lineage>
</organism>
<reference evidence="2 3" key="1">
    <citation type="submission" date="2019-12" db="EMBL/GenBank/DDBJ databases">
        <title>Whole genome shotgun sequence of Streptomyces tubercidicus NBRC 13090.</title>
        <authorList>
            <person name="Ichikawa N."/>
            <person name="Kimura A."/>
            <person name="Kitahashi Y."/>
            <person name="Komaki H."/>
            <person name="Tamura T."/>
        </authorList>
    </citation>
    <scope>NUCLEOTIDE SEQUENCE [LARGE SCALE GENOMIC DNA]</scope>
    <source>
        <strain evidence="2 3">NBRC 13090</strain>
    </source>
</reference>
<keyword evidence="3" id="KW-1185">Reference proteome</keyword>
<feature type="compositionally biased region" description="Gly residues" evidence="1">
    <location>
        <begin position="54"/>
        <end position="69"/>
    </location>
</feature>
<gene>
    <name evidence="2" type="ORF">Stube_46530</name>
</gene>
<dbReference type="EMBL" id="BLIR01000001">
    <property type="protein sequence ID" value="GFE39980.1"/>
    <property type="molecule type" value="Genomic_DNA"/>
</dbReference>
<name>A0A640UXD9_9ACTN</name>
<evidence type="ECO:0000313" key="2">
    <source>
        <dbReference type="EMBL" id="GFE39980.1"/>
    </source>
</evidence>
<accession>A0A640UXD9</accession>
<evidence type="ECO:0000313" key="3">
    <source>
        <dbReference type="Proteomes" id="UP000431826"/>
    </source>
</evidence>
<dbReference type="Proteomes" id="UP000431826">
    <property type="component" value="Unassembled WGS sequence"/>
</dbReference>
<comment type="caution">
    <text evidence="2">The sequence shown here is derived from an EMBL/GenBank/DDBJ whole genome shotgun (WGS) entry which is preliminary data.</text>
</comment>
<evidence type="ECO:0000256" key="1">
    <source>
        <dbReference type="SAM" id="MobiDB-lite"/>
    </source>
</evidence>
<proteinExistence type="predicted"/>